<dbReference type="Gene3D" id="3.40.630.30">
    <property type="match status" value="1"/>
</dbReference>
<dbReference type="UniPathway" id="UPA00067">
    <property type="reaction ID" value="UER00122"/>
</dbReference>
<dbReference type="InterPro" id="IPR000182">
    <property type="entry name" value="GNAT_dom"/>
</dbReference>
<evidence type="ECO:0000256" key="8">
    <source>
        <dbReference type="RuleBase" id="RU365045"/>
    </source>
</evidence>
<evidence type="ECO:0000256" key="5">
    <source>
        <dbReference type="ARBA" id="ARBA00022679"/>
    </source>
</evidence>
<accession>A0A2G4YQL3</accession>
<dbReference type="OrthoDB" id="2436196at2"/>
<evidence type="ECO:0000256" key="3">
    <source>
        <dbReference type="ARBA" id="ARBA00012355"/>
    </source>
</evidence>
<comment type="function">
    <text evidence="8">Catalyzes the acetylation of L-2,4-diaminobutyrate (DABA) to gamma-N-acetyl-alpha,gamma-diaminobutyric acid (ADABA) with acetyl coenzyme A.</text>
</comment>
<dbReference type="NCBIfam" id="TIGR02406">
    <property type="entry name" value="ectoine_EctA"/>
    <property type="match status" value="1"/>
</dbReference>
<dbReference type="SUPFAM" id="SSF55729">
    <property type="entry name" value="Acyl-CoA N-acyltransferases (Nat)"/>
    <property type="match status" value="1"/>
</dbReference>
<dbReference type="GO" id="GO:0033816">
    <property type="term" value="F:diaminobutyrate acetyltransferase activity"/>
    <property type="evidence" value="ECO:0007669"/>
    <property type="project" value="UniProtKB-EC"/>
</dbReference>
<keyword evidence="5 8" id="KW-0808">Transferase</keyword>
<feature type="domain" description="N-acetyltransferase" evidence="9">
    <location>
        <begin position="9"/>
        <end position="157"/>
    </location>
</feature>
<dbReference type="RefSeq" id="WP_099473654.1">
    <property type="nucleotide sequence ID" value="NZ_CP041025.1"/>
</dbReference>
<keyword evidence="11" id="KW-1185">Reference proteome</keyword>
<protein>
    <recommendedName>
        <fullName evidence="4 8">L-2,4-diaminobutyric acid acetyltransferase</fullName>
        <shortName evidence="8">DABA acetyltransferase</shortName>
        <ecNumber evidence="3 8">2.3.1.178</ecNumber>
    </recommendedName>
</protein>
<dbReference type="PROSITE" id="PS51186">
    <property type="entry name" value="GNAT"/>
    <property type="match status" value="1"/>
</dbReference>
<comment type="similarity">
    <text evidence="2 8">Belongs to the acetyltransferase family. EctA subfamily.</text>
</comment>
<evidence type="ECO:0000313" key="10">
    <source>
        <dbReference type="EMBL" id="PHZ84577.1"/>
    </source>
</evidence>
<gene>
    <name evidence="8 10" type="primary">ectA</name>
    <name evidence="10" type="ORF">CRD36_12295</name>
</gene>
<sequence>MTNIKEQALALRRPVSEDGAAVFQLIRQCPPLDPNSLYCNLLQCSHFAATSVAAFDTDQLVGFISGYIIPDRPNTLFIWQVAVGETARGSGLATKMLHHIVQRPTCQAVTHMETTITQDNQASWALFERFADKIGAEVTSSVMFDRDTHFAGEHDSEHRVKIGPFHLNSEA</sequence>
<comment type="caution">
    <text evidence="10">The sequence shown here is derived from an EMBL/GenBank/DDBJ whole genome shotgun (WGS) entry which is preliminary data.</text>
</comment>
<evidence type="ECO:0000256" key="2">
    <source>
        <dbReference type="ARBA" id="ARBA00010712"/>
    </source>
</evidence>
<evidence type="ECO:0000313" key="11">
    <source>
        <dbReference type="Proteomes" id="UP000229730"/>
    </source>
</evidence>
<dbReference type="InterPro" id="IPR016181">
    <property type="entry name" value="Acyl_CoA_acyltransferase"/>
</dbReference>
<organism evidence="10 11">
    <name type="scientific">Paremcibacter congregatus</name>
    <dbReference type="NCBI Taxonomy" id="2043170"/>
    <lineage>
        <taxon>Bacteria</taxon>
        <taxon>Pseudomonadati</taxon>
        <taxon>Pseudomonadota</taxon>
        <taxon>Alphaproteobacteria</taxon>
        <taxon>Emcibacterales</taxon>
        <taxon>Emcibacteraceae</taxon>
        <taxon>Paremcibacter</taxon>
    </lineage>
</organism>
<reference evidence="10 11" key="1">
    <citation type="submission" date="2017-10" db="EMBL/GenBank/DDBJ databases">
        <title>Frigbacter circumglobatus gen. nov. sp. nov., isolated from sediment cultured in situ.</title>
        <authorList>
            <person name="Zhao Z."/>
        </authorList>
    </citation>
    <scope>NUCLEOTIDE SEQUENCE [LARGE SCALE GENOMIC DNA]</scope>
    <source>
        <strain evidence="10 11">ZYL</strain>
    </source>
</reference>
<keyword evidence="6 8" id="KW-0012">Acyltransferase</keyword>
<dbReference type="InParanoid" id="A0A2G4YQL3"/>
<evidence type="ECO:0000256" key="1">
    <source>
        <dbReference type="ARBA" id="ARBA00004978"/>
    </source>
</evidence>
<dbReference type="GO" id="GO:0019491">
    <property type="term" value="P:ectoine biosynthetic process"/>
    <property type="evidence" value="ECO:0007669"/>
    <property type="project" value="UniProtKB-UniPathway"/>
</dbReference>
<dbReference type="Proteomes" id="UP000229730">
    <property type="component" value="Unassembled WGS sequence"/>
</dbReference>
<evidence type="ECO:0000259" key="9">
    <source>
        <dbReference type="PROSITE" id="PS51186"/>
    </source>
</evidence>
<evidence type="ECO:0000256" key="7">
    <source>
        <dbReference type="ARBA" id="ARBA00048924"/>
    </source>
</evidence>
<proteinExistence type="inferred from homology"/>
<dbReference type="EMBL" id="PDEM01000024">
    <property type="protein sequence ID" value="PHZ84577.1"/>
    <property type="molecule type" value="Genomic_DNA"/>
</dbReference>
<dbReference type="CDD" id="cd04301">
    <property type="entry name" value="NAT_SF"/>
    <property type="match status" value="1"/>
</dbReference>
<comment type="pathway">
    <text evidence="1 8">Amine and polyamine biosynthesis; ectoine biosynthesis; L-ectoine from L-aspartate 4-semialdehyde: step 2/3.</text>
</comment>
<dbReference type="EC" id="2.3.1.178" evidence="3 8"/>
<name>A0A2G4YQL3_9PROT</name>
<dbReference type="AlphaFoldDB" id="A0A2G4YQL3"/>
<dbReference type="Pfam" id="PF00583">
    <property type="entry name" value="Acetyltransf_1"/>
    <property type="match status" value="1"/>
</dbReference>
<dbReference type="InterPro" id="IPR012772">
    <property type="entry name" value="Ectoine_EctA"/>
</dbReference>
<evidence type="ECO:0000256" key="6">
    <source>
        <dbReference type="ARBA" id="ARBA00023315"/>
    </source>
</evidence>
<comment type="catalytic activity">
    <reaction evidence="7 8">
        <text>L-2,4-diaminobutanoate + acetyl-CoA = (2S)-4-acetamido-2-aminobutanoate + CoA + H(+)</text>
        <dbReference type="Rhea" id="RHEA:16901"/>
        <dbReference type="ChEBI" id="CHEBI:15378"/>
        <dbReference type="ChEBI" id="CHEBI:57287"/>
        <dbReference type="ChEBI" id="CHEBI:57288"/>
        <dbReference type="ChEBI" id="CHEBI:58761"/>
        <dbReference type="ChEBI" id="CHEBI:58929"/>
        <dbReference type="EC" id="2.3.1.178"/>
    </reaction>
</comment>
<evidence type="ECO:0000256" key="4">
    <source>
        <dbReference type="ARBA" id="ARBA00017935"/>
    </source>
</evidence>